<evidence type="ECO:0000259" key="2">
    <source>
        <dbReference type="SMART" id="SM00746"/>
    </source>
</evidence>
<dbReference type="Gene3D" id="3.40.50.720">
    <property type="entry name" value="NAD(P)-binding Rossmann-like Domain"/>
    <property type="match status" value="1"/>
</dbReference>
<dbReference type="AlphaFoldDB" id="A0A495FPA1"/>
<dbReference type="EMBL" id="RBIR01000001">
    <property type="protein sequence ID" value="RKR30419.1"/>
    <property type="molecule type" value="Genomic_DNA"/>
</dbReference>
<evidence type="ECO:0000313" key="3">
    <source>
        <dbReference type="EMBL" id="RKR30419.1"/>
    </source>
</evidence>
<dbReference type="SMART" id="SM00746">
    <property type="entry name" value="TRASH"/>
    <property type="match status" value="1"/>
</dbReference>
<dbReference type="InterPro" id="IPR052698">
    <property type="entry name" value="MoCofactor_Util/Proc"/>
</dbReference>
<dbReference type="Pfam" id="PF13478">
    <property type="entry name" value="XdhC_C"/>
    <property type="match status" value="1"/>
</dbReference>
<feature type="region of interest" description="Disordered" evidence="1">
    <location>
        <begin position="260"/>
        <end position="303"/>
    </location>
</feature>
<gene>
    <name evidence="3" type="ORF">C8D78_0744</name>
</gene>
<dbReference type="PANTHER" id="PTHR30388">
    <property type="entry name" value="ALDEHYDE OXIDOREDUCTASE MOLYBDENUM COFACTOR ASSEMBLY PROTEIN"/>
    <property type="match status" value="1"/>
</dbReference>
<evidence type="ECO:0000256" key="1">
    <source>
        <dbReference type="SAM" id="MobiDB-lite"/>
    </source>
</evidence>
<dbReference type="PANTHER" id="PTHR30388:SF4">
    <property type="entry name" value="MOLYBDENUM COFACTOR INSERTION CHAPERONE PAOD"/>
    <property type="match status" value="1"/>
</dbReference>
<organism evidence="3 4">
    <name type="scientific">Arthrobacter oryzae</name>
    <dbReference type="NCBI Taxonomy" id="409290"/>
    <lineage>
        <taxon>Bacteria</taxon>
        <taxon>Bacillati</taxon>
        <taxon>Actinomycetota</taxon>
        <taxon>Actinomycetes</taxon>
        <taxon>Micrococcales</taxon>
        <taxon>Micrococcaceae</taxon>
        <taxon>Arthrobacter</taxon>
    </lineage>
</organism>
<dbReference type="Pfam" id="PF02625">
    <property type="entry name" value="XdhC_CoxI"/>
    <property type="match status" value="1"/>
</dbReference>
<feature type="compositionally biased region" description="Low complexity" evidence="1">
    <location>
        <begin position="263"/>
        <end position="281"/>
    </location>
</feature>
<sequence>MHPGPGLGGHAGPGEAADLMAATSEALAARAEELAARREPFVHATVVRAQRPTSTHAGDTALVLPTGEIQGFVGGHCVEASVREYSLQVLAAQEPLLLRVLPGEPSRTVEEGAVEVSNPCLSGGAIEIFLQPRIPAPRVLVVGTTPVAQALATLGPGVGLDVELTDGESANPGGDDAALIVASHGNAEEGALEAALRAGVPYVALVASETRGAAVLGSLDVDDALRRRVFTPAGLQLGARTPGEIALSILAQLIGERSKARRPGPASAGSATAASRPSAPAETGPETASGPSAPTEAEPAAVPGIATDPVCGMSVPAVESSLHLDYNGVTVYFCSPGCRAAFRKDPERYALTS</sequence>
<dbReference type="InterPro" id="IPR011017">
    <property type="entry name" value="TRASH_dom"/>
</dbReference>
<name>A0A495FPA1_9MICC</name>
<dbReference type="InterPro" id="IPR007029">
    <property type="entry name" value="YHS_dom"/>
</dbReference>
<dbReference type="Pfam" id="PF04945">
    <property type="entry name" value="YHS"/>
    <property type="match status" value="1"/>
</dbReference>
<protein>
    <submittedName>
        <fullName evidence="3">Xanthine dehydrogenase accessory factor</fullName>
    </submittedName>
</protein>
<dbReference type="Gene3D" id="1.10.620.20">
    <property type="entry name" value="Ribonucleotide Reductase, subunit A"/>
    <property type="match status" value="1"/>
</dbReference>
<proteinExistence type="predicted"/>
<reference evidence="3 4" key="1">
    <citation type="submission" date="2018-10" db="EMBL/GenBank/DDBJ databases">
        <title>Genomic Encyclopedia of Type Strains, Phase IV (KMG-IV): sequencing the most valuable type-strain genomes for metagenomic binning, comparative biology and taxonomic classification.</title>
        <authorList>
            <person name="Goeker M."/>
        </authorList>
    </citation>
    <scope>NUCLEOTIDE SEQUENCE [LARGE SCALE GENOMIC DNA]</scope>
    <source>
        <strain evidence="3 4">DSM 25586</strain>
    </source>
</reference>
<dbReference type="InterPro" id="IPR012348">
    <property type="entry name" value="RNR-like"/>
</dbReference>
<dbReference type="GO" id="GO:0016491">
    <property type="term" value="F:oxidoreductase activity"/>
    <property type="evidence" value="ECO:0007669"/>
    <property type="project" value="InterPro"/>
</dbReference>
<evidence type="ECO:0000313" key="4">
    <source>
        <dbReference type="Proteomes" id="UP000276055"/>
    </source>
</evidence>
<feature type="domain" description="TRASH" evidence="2">
    <location>
        <begin position="308"/>
        <end position="346"/>
    </location>
</feature>
<dbReference type="SUPFAM" id="SSF47240">
    <property type="entry name" value="Ferritin-like"/>
    <property type="match status" value="1"/>
</dbReference>
<accession>A0A495FPA1</accession>
<dbReference type="Proteomes" id="UP000276055">
    <property type="component" value="Unassembled WGS sequence"/>
</dbReference>
<dbReference type="InterPro" id="IPR003777">
    <property type="entry name" value="XdhC_CoxI"/>
</dbReference>
<comment type="caution">
    <text evidence="3">The sequence shown here is derived from an EMBL/GenBank/DDBJ whole genome shotgun (WGS) entry which is preliminary data.</text>
</comment>
<dbReference type="InterPro" id="IPR027051">
    <property type="entry name" value="XdhC_Rossmann_dom"/>
</dbReference>
<dbReference type="InterPro" id="IPR009078">
    <property type="entry name" value="Ferritin-like_SF"/>
</dbReference>